<evidence type="ECO:0000256" key="4">
    <source>
        <dbReference type="SAM" id="MobiDB-lite"/>
    </source>
</evidence>
<protein>
    <submittedName>
        <fullName evidence="5">Uncharacterized protein</fullName>
    </submittedName>
</protein>
<gene>
    <name evidence="5" type="ORF">BGZ99_008448</name>
</gene>
<dbReference type="OrthoDB" id="5588835at2759"/>
<evidence type="ECO:0000256" key="3">
    <source>
        <dbReference type="PROSITE-ProRule" id="PRU00221"/>
    </source>
</evidence>
<dbReference type="InterPro" id="IPR001680">
    <property type="entry name" value="WD40_rpt"/>
</dbReference>
<evidence type="ECO:0000256" key="2">
    <source>
        <dbReference type="ARBA" id="ARBA00022737"/>
    </source>
</evidence>
<dbReference type="Proteomes" id="UP000738325">
    <property type="component" value="Unassembled WGS sequence"/>
</dbReference>
<organism evidence="5 6">
    <name type="scientific">Dissophora globulifera</name>
    <dbReference type="NCBI Taxonomy" id="979702"/>
    <lineage>
        <taxon>Eukaryota</taxon>
        <taxon>Fungi</taxon>
        <taxon>Fungi incertae sedis</taxon>
        <taxon>Mucoromycota</taxon>
        <taxon>Mortierellomycotina</taxon>
        <taxon>Mortierellomycetes</taxon>
        <taxon>Mortierellales</taxon>
        <taxon>Mortierellaceae</taxon>
        <taxon>Dissophora</taxon>
    </lineage>
</organism>
<feature type="compositionally biased region" description="Low complexity" evidence="4">
    <location>
        <begin position="47"/>
        <end position="62"/>
    </location>
</feature>
<dbReference type="SUPFAM" id="SSF50978">
    <property type="entry name" value="WD40 repeat-like"/>
    <property type="match status" value="1"/>
</dbReference>
<evidence type="ECO:0000313" key="5">
    <source>
        <dbReference type="EMBL" id="KAG0313986.1"/>
    </source>
</evidence>
<dbReference type="PANTHER" id="PTHR19848">
    <property type="entry name" value="WD40 REPEAT PROTEIN"/>
    <property type="match status" value="1"/>
</dbReference>
<feature type="repeat" description="WD" evidence="3">
    <location>
        <begin position="250"/>
        <end position="291"/>
    </location>
</feature>
<accession>A0A9P6R7A3</accession>
<feature type="compositionally biased region" description="Basic residues" evidence="4">
    <location>
        <begin position="158"/>
        <end position="167"/>
    </location>
</feature>
<keyword evidence="6" id="KW-1185">Reference proteome</keyword>
<dbReference type="Pfam" id="PF00400">
    <property type="entry name" value="WD40"/>
    <property type="match status" value="2"/>
</dbReference>
<feature type="non-terminal residue" evidence="5">
    <location>
        <position position="394"/>
    </location>
</feature>
<feature type="region of interest" description="Disordered" evidence="4">
    <location>
        <begin position="23"/>
        <end position="179"/>
    </location>
</feature>
<dbReference type="InterPro" id="IPR015943">
    <property type="entry name" value="WD40/YVTN_repeat-like_dom_sf"/>
</dbReference>
<feature type="compositionally biased region" description="Basic and acidic residues" evidence="4">
    <location>
        <begin position="90"/>
        <end position="100"/>
    </location>
</feature>
<dbReference type="Gene3D" id="2.130.10.10">
    <property type="entry name" value="YVTN repeat-like/Quinoprotein amine dehydrogenase"/>
    <property type="match status" value="1"/>
</dbReference>
<dbReference type="SMART" id="SM00320">
    <property type="entry name" value="WD40"/>
    <property type="match status" value="2"/>
</dbReference>
<proteinExistence type="predicted"/>
<dbReference type="AlphaFoldDB" id="A0A9P6R7A3"/>
<dbReference type="InterPro" id="IPR036322">
    <property type="entry name" value="WD40_repeat_dom_sf"/>
</dbReference>
<evidence type="ECO:0000313" key="6">
    <source>
        <dbReference type="Proteomes" id="UP000738325"/>
    </source>
</evidence>
<feature type="compositionally biased region" description="Acidic residues" evidence="4">
    <location>
        <begin position="111"/>
        <end position="123"/>
    </location>
</feature>
<name>A0A9P6R7A3_9FUNG</name>
<reference evidence="5" key="1">
    <citation type="journal article" date="2020" name="Fungal Divers.">
        <title>Resolving the Mortierellaceae phylogeny through synthesis of multi-gene phylogenetics and phylogenomics.</title>
        <authorList>
            <person name="Vandepol N."/>
            <person name="Liber J."/>
            <person name="Desiro A."/>
            <person name="Na H."/>
            <person name="Kennedy M."/>
            <person name="Barry K."/>
            <person name="Grigoriev I.V."/>
            <person name="Miller A.N."/>
            <person name="O'Donnell K."/>
            <person name="Stajich J.E."/>
            <person name="Bonito G."/>
        </authorList>
    </citation>
    <scope>NUCLEOTIDE SEQUENCE</scope>
    <source>
        <strain evidence="5">REB-010B</strain>
    </source>
</reference>
<dbReference type="EMBL" id="JAAAIP010000653">
    <property type="protein sequence ID" value="KAG0313986.1"/>
    <property type="molecule type" value="Genomic_DNA"/>
</dbReference>
<keyword evidence="2" id="KW-0677">Repeat</keyword>
<sequence length="394" mass="43395">MDPTGTAAPAVAAIQKRVLAATLANGPSPRGKENDESLVNHAGGEPAKSTSSSNSHINASKAVAPSHASSTDEAIDIESVDSLSQQAVHSDTEYTEDGRPIRKRKAKVPFDEDTDMDTDELLETEVKTKGAKSSTAKPKYSKAATKAIKQEDGSLGKPPRKTNKKPTRSSFSDDEDDGDLTETIVQKLKRVPKGKVPFVKPEDPLEFDPSYVYSLARQYPDNYWNTHAESRSGMLSKISDDHPLQLVDCNIQDQAPITGMALSPDGTMLATFCNLGSVRVWSLDDYSLLTTLRDAKEEHIDEFYVGTFVPDQTKVLVGGKRKDRNNWSEADDDNNILPCPLKLFDVLTGEVIVTLEGHTEELLCVKRVQFKGENYFLSGSQDGYLNKWHMDSDW</sequence>
<evidence type="ECO:0000256" key="1">
    <source>
        <dbReference type="ARBA" id="ARBA00022574"/>
    </source>
</evidence>
<dbReference type="PANTHER" id="PTHR19848:SF8">
    <property type="entry name" value="F-BOX AND WD REPEAT DOMAIN CONTAINING 7"/>
    <property type="match status" value="1"/>
</dbReference>
<keyword evidence="1 3" id="KW-0853">WD repeat</keyword>
<comment type="caution">
    <text evidence="5">The sequence shown here is derived from an EMBL/GenBank/DDBJ whole genome shotgun (WGS) entry which is preliminary data.</text>
</comment>
<dbReference type="PROSITE" id="PS50082">
    <property type="entry name" value="WD_REPEATS_2"/>
    <property type="match status" value="1"/>
</dbReference>